<dbReference type="PROSITE" id="PS00675">
    <property type="entry name" value="SIGMA54_INTERACT_1"/>
    <property type="match status" value="1"/>
</dbReference>
<gene>
    <name evidence="1" type="ORF">H206_02472</name>
</gene>
<dbReference type="SUPFAM" id="SSF53795">
    <property type="entry name" value="PEP carboxykinase-like"/>
    <property type="match status" value="1"/>
</dbReference>
<protein>
    <recommendedName>
        <fullName evidence="3">Hpr(Ser) kinase/phosphatase</fullName>
    </recommendedName>
</protein>
<evidence type="ECO:0000313" key="1">
    <source>
        <dbReference type="EMBL" id="RWX43436.1"/>
    </source>
</evidence>
<proteinExistence type="predicted"/>
<dbReference type="InterPro" id="IPR025662">
    <property type="entry name" value="Sigma_54_int_dom_ATP-bd_1"/>
</dbReference>
<accession>A0A3S3U6S4</accession>
<sequence>MEDGVALHSGAVVYQDKTILLPGQSGSGKSTVSAWLTSNHSSCRCSYLTDELVVLPENDLGSVVPFPRPLCIKAGASATIRAIIPKNGEEQILADKQGDVVPHRLLNPDFPFLVPPVSLILFPTYQAGSSLQIEKISPARTSALLMTCDVNARNLADHGFRQLVQLARSTPAYRITYSSFAEFNKLLPDLFAQQDGSA</sequence>
<keyword evidence="2" id="KW-1185">Reference proteome</keyword>
<dbReference type="Proteomes" id="UP000287853">
    <property type="component" value="Unassembled WGS sequence"/>
</dbReference>
<dbReference type="AlphaFoldDB" id="A0A3S3U6S4"/>
<dbReference type="Gene3D" id="3.40.50.300">
    <property type="entry name" value="P-loop containing nucleotide triphosphate hydrolases"/>
    <property type="match status" value="1"/>
</dbReference>
<dbReference type="InterPro" id="IPR027417">
    <property type="entry name" value="P-loop_NTPase"/>
</dbReference>
<evidence type="ECO:0008006" key="3">
    <source>
        <dbReference type="Google" id="ProtNLM"/>
    </source>
</evidence>
<organism evidence="1 2">
    <name type="scientific">Candidatus Electrothrix aarhusensis</name>
    <dbReference type="NCBI Taxonomy" id="1859131"/>
    <lineage>
        <taxon>Bacteria</taxon>
        <taxon>Pseudomonadati</taxon>
        <taxon>Thermodesulfobacteriota</taxon>
        <taxon>Desulfobulbia</taxon>
        <taxon>Desulfobulbales</taxon>
        <taxon>Desulfobulbaceae</taxon>
        <taxon>Candidatus Electrothrix</taxon>
    </lineage>
</organism>
<dbReference type="EMBL" id="MTKO01000120">
    <property type="protein sequence ID" value="RWX43436.1"/>
    <property type="molecule type" value="Genomic_DNA"/>
</dbReference>
<reference evidence="1 2" key="1">
    <citation type="submission" date="2017-01" db="EMBL/GenBank/DDBJ databases">
        <title>The cable genome- insights into the physiology and evolution of filamentous bacteria capable of sulfide oxidation via long distance electron transfer.</title>
        <authorList>
            <person name="Schreiber L."/>
            <person name="Bjerg J.T."/>
            <person name="Boggild A."/>
            <person name="Van De Vossenberg J."/>
            <person name="Meysman F."/>
            <person name="Nielsen L.P."/>
            <person name="Schramm A."/>
            <person name="Kjeldsen K.U."/>
        </authorList>
    </citation>
    <scope>NUCLEOTIDE SEQUENCE [LARGE SCALE GENOMIC DNA]</scope>
    <source>
        <strain evidence="1">MCF</strain>
    </source>
</reference>
<name>A0A3S3U6S4_9BACT</name>
<comment type="caution">
    <text evidence="1">The sequence shown here is derived from an EMBL/GenBank/DDBJ whole genome shotgun (WGS) entry which is preliminary data.</text>
</comment>
<evidence type="ECO:0000313" key="2">
    <source>
        <dbReference type="Proteomes" id="UP000287853"/>
    </source>
</evidence>